<sequence length="37" mass="4188">MLIKTNGPQFSLPKTGIANKMSLPFISSQFIRDNVRH</sequence>
<dbReference type="EMBL" id="JBANQN010000004">
    <property type="protein sequence ID" value="KAK6790888.1"/>
    <property type="molecule type" value="Genomic_DNA"/>
</dbReference>
<evidence type="ECO:0000313" key="1">
    <source>
        <dbReference type="EMBL" id="KAK6790888.1"/>
    </source>
</evidence>
<protein>
    <submittedName>
        <fullName evidence="1">Uncharacterized protein</fullName>
    </submittedName>
</protein>
<organism evidence="1 2">
    <name type="scientific">Solanum bulbocastanum</name>
    <name type="common">Wild potato</name>
    <dbReference type="NCBI Taxonomy" id="147425"/>
    <lineage>
        <taxon>Eukaryota</taxon>
        <taxon>Viridiplantae</taxon>
        <taxon>Streptophyta</taxon>
        <taxon>Embryophyta</taxon>
        <taxon>Tracheophyta</taxon>
        <taxon>Spermatophyta</taxon>
        <taxon>Magnoliopsida</taxon>
        <taxon>eudicotyledons</taxon>
        <taxon>Gunneridae</taxon>
        <taxon>Pentapetalae</taxon>
        <taxon>asterids</taxon>
        <taxon>lamiids</taxon>
        <taxon>Solanales</taxon>
        <taxon>Solanaceae</taxon>
        <taxon>Solanoideae</taxon>
        <taxon>Solaneae</taxon>
        <taxon>Solanum</taxon>
    </lineage>
</organism>
<dbReference type="Proteomes" id="UP001371456">
    <property type="component" value="Unassembled WGS sequence"/>
</dbReference>
<gene>
    <name evidence="1" type="ORF">RDI58_009969</name>
</gene>
<comment type="caution">
    <text evidence="1">The sequence shown here is derived from an EMBL/GenBank/DDBJ whole genome shotgun (WGS) entry which is preliminary data.</text>
</comment>
<keyword evidence="2" id="KW-1185">Reference proteome</keyword>
<accession>A0AAN8YJ00</accession>
<reference evidence="1 2" key="1">
    <citation type="submission" date="2024-02" db="EMBL/GenBank/DDBJ databases">
        <title>de novo genome assembly of Solanum bulbocastanum strain 11H21.</title>
        <authorList>
            <person name="Hosaka A.J."/>
        </authorList>
    </citation>
    <scope>NUCLEOTIDE SEQUENCE [LARGE SCALE GENOMIC DNA]</scope>
    <source>
        <tissue evidence="1">Young leaves</tissue>
    </source>
</reference>
<evidence type="ECO:0000313" key="2">
    <source>
        <dbReference type="Proteomes" id="UP001371456"/>
    </source>
</evidence>
<dbReference type="AlphaFoldDB" id="A0AAN8YJ00"/>
<proteinExistence type="predicted"/>
<name>A0AAN8YJ00_SOLBU</name>